<dbReference type="RefSeq" id="WP_227181105.1">
    <property type="nucleotide sequence ID" value="NZ_JAJBZT010000006.1"/>
</dbReference>
<organism evidence="1 2">
    <name type="scientific">Leeia speluncae</name>
    <dbReference type="NCBI Taxonomy" id="2884804"/>
    <lineage>
        <taxon>Bacteria</taxon>
        <taxon>Pseudomonadati</taxon>
        <taxon>Pseudomonadota</taxon>
        <taxon>Betaproteobacteria</taxon>
        <taxon>Neisseriales</taxon>
        <taxon>Leeiaceae</taxon>
        <taxon>Leeia</taxon>
    </lineage>
</organism>
<evidence type="ECO:0008006" key="3">
    <source>
        <dbReference type="Google" id="ProtNLM"/>
    </source>
</evidence>
<evidence type="ECO:0000313" key="1">
    <source>
        <dbReference type="EMBL" id="MCB6184294.1"/>
    </source>
</evidence>
<reference evidence="1" key="1">
    <citation type="submission" date="2021-10" db="EMBL/GenBank/DDBJ databases">
        <title>The complete genome sequence of Leeia sp. TBRC 13508.</title>
        <authorList>
            <person name="Charoenyingcharoen P."/>
            <person name="Yukphan P."/>
        </authorList>
    </citation>
    <scope>NUCLEOTIDE SEQUENCE</scope>
    <source>
        <strain evidence="1">TBRC 13508</strain>
    </source>
</reference>
<name>A0ABS8D7X8_9NEIS</name>
<dbReference type="InterPro" id="IPR010985">
    <property type="entry name" value="Ribbon_hlx_hlx"/>
</dbReference>
<dbReference type="EMBL" id="JAJBZT010000006">
    <property type="protein sequence ID" value="MCB6184294.1"/>
    <property type="molecule type" value="Genomic_DNA"/>
</dbReference>
<keyword evidence="2" id="KW-1185">Reference proteome</keyword>
<dbReference type="SUPFAM" id="SSF47598">
    <property type="entry name" value="Ribbon-helix-helix"/>
    <property type="match status" value="1"/>
</dbReference>
<accession>A0ABS8D7X8</accession>
<comment type="caution">
    <text evidence="1">The sequence shown here is derived from an EMBL/GenBank/DDBJ whole genome shotgun (WGS) entry which is preliminary data.</text>
</comment>
<sequence>MKKPETPFSLRLVETEKEWLEKQADAQERSMNWIVRNLIKEAMKNEAKQQQAA</sequence>
<dbReference type="InterPro" id="IPR013321">
    <property type="entry name" value="Arc_rbn_hlx_hlx"/>
</dbReference>
<proteinExistence type="predicted"/>
<dbReference type="Gene3D" id="1.10.1220.10">
    <property type="entry name" value="Met repressor-like"/>
    <property type="match status" value="1"/>
</dbReference>
<gene>
    <name evidence="1" type="ORF">LIN78_12135</name>
</gene>
<protein>
    <recommendedName>
        <fullName evidence="3">Arc-like DNA binding domain-containing protein</fullName>
    </recommendedName>
</protein>
<dbReference type="Proteomes" id="UP001165395">
    <property type="component" value="Unassembled WGS sequence"/>
</dbReference>
<evidence type="ECO:0000313" key="2">
    <source>
        <dbReference type="Proteomes" id="UP001165395"/>
    </source>
</evidence>